<dbReference type="SUPFAM" id="SSF53474">
    <property type="entry name" value="alpha/beta-Hydrolases"/>
    <property type="match status" value="1"/>
</dbReference>
<evidence type="ECO:0000256" key="1">
    <source>
        <dbReference type="SAM" id="Phobius"/>
    </source>
</evidence>
<feature type="domain" description="AB hydrolase-1" evidence="2">
    <location>
        <begin position="91"/>
        <end position="220"/>
    </location>
</feature>
<proteinExistence type="predicted"/>
<keyword evidence="3" id="KW-0378">Hydrolase</keyword>
<dbReference type="OrthoDB" id="9776685at2"/>
<dbReference type="Pfam" id="PF00561">
    <property type="entry name" value="Abhydrolase_1"/>
    <property type="match status" value="1"/>
</dbReference>
<feature type="transmembrane region" description="Helical" evidence="1">
    <location>
        <begin position="20"/>
        <end position="39"/>
    </location>
</feature>
<keyword evidence="1" id="KW-1133">Transmembrane helix</keyword>
<dbReference type="Gene3D" id="3.40.50.1820">
    <property type="entry name" value="alpha/beta hydrolase"/>
    <property type="match status" value="1"/>
</dbReference>
<organism evidence="3 4">
    <name type="scientific">Acetivibrio saccincola</name>
    <dbReference type="NCBI Taxonomy" id="1677857"/>
    <lineage>
        <taxon>Bacteria</taxon>
        <taxon>Bacillati</taxon>
        <taxon>Bacillota</taxon>
        <taxon>Clostridia</taxon>
        <taxon>Eubacteriales</taxon>
        <taxon>Oscillospiraceae</taxon>
        <taxon>Acetivibrio</taxon>
    </lineage>
</organism>
<dbReference type="PANTHER" id="PTHR43358">
    <property type="entry name" value="ALPHA/BETA-HYDROLASE"/>
    <property type="match status" value="1"/>
</dbReference>
<keyword evidence="1" id="KW-0812">Transmembrane</keyword>
<dbReference type="AlphaFoldDB" id="A0A2S8R8C4"/>
<evidence type="ECO:0000313" key="4">
    <source>
        <dbReference type="Proteomes" id="UP000239720"/>
    </source>
</evidence>
<name>A0A2S8R8C4_9FIRM</name>
<dbReference type="Proteomes" id="UP000239720">
    <property type="component" value="Unassembled WGS sequence"/>
</dbReference>
<accession>A0A2S8R8C4</accession>
<sequence length="320" mass="35691">MRISGISYTQRKRQVPKKLILVVILLITLTALIISIISIKTAMTLTKPERSELPVFSANIVPEYDSISFRDINNEVTLKGWFFISPESNKTIILAHGYGSNRLPFREDTIGLIKSFLNEGYNLMTFDFRNSGESEGDVTSVGYFEKSDLLGAIEYAKKRGSDEIVLLGFSMGASTAILAAAESQDVDAVIADSPFSDLTSYLDENLSVWSNLPSFFNKTTLFTMKLLTGVDTKDVSPVNEIGKIYPRPVLLIHSTDDELIPVKHSYILKEASGDNVELWETSGASHIKTYKEYPDEYIKKVLDFINNSIKGEDIEDAENS</sequence>
<evidence type="ECO:0000313" key="3">
    <source>
        <dbReference type="EMBL" id="PQQ66050.1"/>
    </source>
</evidence>
<gene>
    <name evidence="3" type="ORF">B9R14_04220</name>
</gene>
<dbReference type="InterPro" id="IPR029058">
    <property type="entry name" value="AB_hydrolase_fold"/>
</dbReference>
<comment type="caution">
    <text evidence="3">The sequence shown here is derived from an EMBL/GenBank/DDBJ whole genome shotgun (WGS) entry which is preliminary data.</text>
</comment>
<dbReference type="InterPro" id="IPR000073">
    <property type="entry name" value="AB_hydrolase_1"/>
</dbReference>
<dbReference type="GO" id="GO:0004177">
    <property type="term" value="F:aminopeptidase activity"/>
    <property type="evidence" value="ECO:0007669"/>
    <property type="project" value="UniProtKB-KW"/>
</dbReference>
<reference evidence="3 4" key="1">
    <citation type="journal article" date="2018" name="Syst. Appl. Microbiol.">
        <title>Characterization and high-quality draft genome sequence of Herbivorax saccincola A7, an anaerobic, alkaliphilic, thermophilic, cellulolytic, and xylanolytic bacterium.</title>
        <authorList>
            <person name="Aikawa S."/>
            <person name="Baramee S."/>
            <person name="Sermsathanaswadi J."/>
            <person name="Thianheng P."/>
            <person name="Tachaapaikoon C."/>
            <person name="Shikata A."/>
            <person name="Waeonukul R."/>
            <person name="Pason P."/>
            <person name="Ratanakhanokchai K."/>
            <person name="Kosugi A."/>
        </authorList>
    </citation>
    <scope>NUCLEOTIDE SEQUENCE [LARGE SCALE GENOMIC DNA]</scope>
    <source>
        <strain evidence="3 4">A7</strain>
    </source>
</reference>
<dbReference type="EMBL" id="NEMB01000003">
    <property type="protein sequence ID" value="PQQ66050.1"/>
    <property type="molecule type" value="Genomic_DNA"/>
</dbReference>
<keyword evidence="3" id="KW-0645">Protease</keyword>
<keyword evidence="3" id="KW-0031">Aminopeptidase</keyword>
<dbReference type="InterPro" id="IPR052920">
    <property type="entry name" value="DNA-binding_regulatory"/>
</dbReference>
<protein>
    <submittedName>
        <fullName evidence="3">Dipeptidyl aminopeptidase</fullName>
    </submittedName>
</protein>
<dbReference type="RefSeq" id="WP_105367672.1">
    <property type="nucleotide sequence ID" value="NZ_NEMB01000003.1"/>
</dbReference>
<evidence type="ECO:0000259" key="2">
    <source>
        <dbReference type="Pfam" id="PF00561"/>
    </source>
</evidence>
<dbReference type="PANTHER" id="PTHR43358:SF4">
    <property type="entry name" value="ALPHA_BETA HYDROLASE FOLD-1 DOMAIN-CONTAINING PROTEIN"/>
    <property type="match status" value="1"/>
</dbReference>
<keyword evidence="1" id="KW-0472">Membrane</keyword>